<accession>A0ABZ1C6U3</accession>
<evidence type="ECO:0000313" key="3">
    <source>
        <dbReference type="Proteomes" id="UP000738431"/>
    </source>
</evidence>
<reference evidence="2 3" key="2">
    <citation type="submission" date="2023-12" db="EMBL/GenBank/DDBJ databases">
        <title>Description of an unclassified Opitutus bacterium of Verrucomicrobiota.</title>
        <authorList>
            <person name="Zhang D.-F."/>
        </authorList>
    </citation>
    <scope>NUCLEOTIDE SEQUENCE [LARGE SCALE GENOMIC DNA]</scope>
    <source>
        <strain evidence="2 3">WL0086</strain>
    </source>
</reference>
<dbReference type="RefSeq" id="WP_221030405.1">
    <property type="nucleotide sequence ID" value="NZ_CP139781.1"/>
</dbReference>
<name>A0ABZ1C6U3_9BACT</name>
<feature type="signal peptide" evidence="1">
    <location>
        <begin position="1"/>
        <end position="24"/>
    </location>
</feature>
<proteinExistence type="predicted"/>
<feature type="chain" id="PRO_5045191320" description="Copper resistance protein CopB" evidence="1">
    <location>
        <begin position="25"/>
        <end position="238"/>
    </location>
</feature>
<keyword evidence="1" id="KW-0732">Signal</keyword>
<keyword evidence="3" id="KW-1185">Reference proteome</keyword>
<dbReference type="Proteomes" id="UP000738431">
    <property type="component" value="Chromosome"/>
</dbReference>
<dbReference type="EMBL" id="CP139781">
    <property type="protein sequence ID" value="WRQ87431.1"/>
    <property type="molecule type" value="Genomic_DNA"/>
</dbReference>
<sequence>MFSPSFLRRLLLVGALASGAVVRAQDDEDGAVSSEFQTGVLSAYVSEGRENFDGSPVIESCAVVAWQSVCLEVGNVTAFDNDGVEWTAGAAVEAEWAGMAWAAGYTHIWEDFDGEACEDDELWLAVDMFSSESWNVCLESVYSFEADGLYWIAGVSWTVPTPDTFEVALFGAVSWDDGYALEDFSGSDHVELGVEVVLPLTTHSQLAGFVAGSWGLDGVRADTNRDLFFGGVSYALEF</sequence>
<reference evidence="2 3" key="1">
    <citation type="submission" date="2021-08" db="EMBL/GenBank/DDBJ databases">
        <authorList>
            <person name="Zhang D."/>
            <person name="Zhang A."/>
            <person name="Wang L."/>
        </authorList>
    </citation>
    <scope>NUCLEOTIDE SEQUENCE [LARGE SCALE GENOMIC DNA]</scope>
    <source>
        <strain evidence="2 3">WL0086</strain>
    </source>
</reference>
<organism evidence="2 3">
    <name type="scientific">Actomonas aquatica</name>
    <dbReference type="NCBI Taxonomy" id="2866162"/>
    <lineage>
        <taxon>Bacteria</taxon>
        <taxon>Pseudomonadati</taxon>
        <taxon>Verrucomicrobiota</taxon>
        <taxon>Opitutia</taxon>
        <taxon>Opitutales</taxon>
        <taxon>Opitutaceae</taxon>
        <taxon>Actomonas</taxon>
    </lineage>
</organism>
<gene>
    <name evidence="2" type="ORF">K1X11_021670</name>
</gene>
<evidence type="ECO:0000256" key="1">
    <source>
        <dbReference type="SAM" id="SignalP"/>
    </source>
</evidence>
<evidence type="ECO:0008006" key="4">
    <source>
        <dbReference type="Google" id="ProtNLM"/>
    </source>
</evidence>
<protein>
    <recommendedName>
        <fullName evidence="4">Copper resistance protein CopB</fullName>
    </recommendedName>
</protein>
<evidence type="ECO:0000313" key="2">
    <source>
        <dbReference type="EMBL" id="WRQ87431.1"/>
    </source>
</evidence>